<keyword evidence="5 6" id="KW-0539">Nucleus</keyword>
<comment type="caution">
    <text evidence="9">The sequence shown here is derived from an EMBL/GenBank/DDBJ whole genome shotgun (WGS) entry which is preliminary data.</text>
</comment>
<dbReference type="GO" id="GO:0005634">
    <property type="term" value="C:nucleus"/>
    <property type="evidence" value="ECO:0007669"/>
    <property type="project" value="UniProtKB-SubCell"/>
</dbReference>
<dbReference type="PANTHER" id="PTHR33057:SF117">
    <property type="entry name" value="TRANSCRIPTION REPRESSOR OFP14"/>
    <property type="match status" value="1"/>
</dbReference>
<dbReference type="InterPro" id="IPR006458">
    <property type="entry name" value="Ovate_C"/>
</dbReference>
<organism evidence="9 10">
    <name type="scientific">Salvia divinorum</name>
    <name type="common">Maria pastora</name>
    <name type="synonym">Diviner's sage</name>
    <dbReference type="NCBI Taxonomy" id="28513"/>
    <lineage>
        <taxon>Eukaryota</taxon>
        <taxon>Viridiplantae</taxon>
        <taxon>Streptophyta</taxon>
        <taxon>Embryophyta</taxon>
        <taxon>Tracheophyta</taxon>
        <taxon>Spermatophyta</taxon>
        <taxon>Magnoliopsida</taxon>
        <taxon>eudicotyledons</taxon>
        <taxon>Gunneridae</taxon>
        <taxon>Pentapetalae</taxon>
        <taxon>asterids</taxon>
        <taxon>lamiids</taxon>
        <taxon>Lamiales</taxon>
        <taxon>Lamiaceae</taxon>
        <taxon>Nepetoideae</taxon>
        <taxon>Mentheae</taxon>
        <taxon>Salviinae</taxon>
        <taxon>Salvia</taxon>
        <taxon>Salvia subgen. Calosphace</taxon>
    </lineage>
</organism>
<dbReference type="NCBIfam" id="TIGR01568">
    <property type="entry name" value="A_thal_3678"/>
    <property type="match status" value="1"/>
</dbReference>
<dbReference type="Pfam" id="PF04844">
    <property type="entry name" value="Ovate"/>
    <property type="match status" value="1"/>
</dbReference>
<dbReference type="GO" id="GO:0045892">
    <property type="term" value="P:negative regulation of DNA-templated transcription"/>
    <property type="evidence" value="ECO:0007669"/>
    <property type="project" value="UniProtKB-UniRule"/>
</dbReference>
<comment type="subcellular location">
    <subcellularLocation>
        <location evidence="1 6">Nucleus</location>
    </subcellularLocation>
</comment>
<accession>A0ABD1I9S5</accession>
<keyword evidence="3 6" id="KW-0805">Transcription regulation</keyword>
<evidence type="ECO:0000256" key="2">
    <source>
        <dbReference type="ARBA" id="ARBA00022491"/>
    </source>
</evidence>
<evidence type="ECO:0000256" key="7">
    <source>
        <dbReference type="SAM" id="MobiDB-lite"/>
    </source>
</evidence>
<keyword evidence="2 6" id="KW-0678">Repressor</keyword>
<evidence type="ECO:0000313" key="9">
    <source>
        <dbReference type="EMBL" id="KAL1565112.1"/>
    </source>
</evidence>
<evidence type="ECO:0000256" key="1">
    <source>
        <dbReference type="ARBA" id="ARBA00004123"/>
    </source>
</evidence>
<evidence type="ECO:0000256" key="5">
    <source>
        <dbReference type="ARBA" id="ARBA00023242"/>
    </source>
</evidence>
<feature type="compositionally biased region" description="Polar residues" evidence="7">
    <location>
        <begin position="12"/>
        <end position="35"/>
    </location>
</feature>
<dbReference type="EMBL" id="JBEAFC010000003">
    <property type="protein sequence ID" value="KAL1565112.1"/>
    <property type="molecule type" value="Genomic_DNA"/>
</dbReference>
<feature type="domain" description="OVATE" evidence="8">
    <location>
        <begin position="106"/>
        <end position="169"/>
    </location>
</feature>
<keyword evidence="10" id="KW-1185">Reference proteome</keyword>
<keyword evidence="4 6" id="KW-0804">Transcription</keyword>
<evidence type="ECO:0000313" key="10">
    <source>
        <dbReference type="Proteomes" id="UP001567538"/>
    </source>
</evidence>
<proteinExistence type="predicted"/>
<evidence type="ECO:0000256" key="4">
    <source>
        <dbReference type="ARBA" id="ARBA00023163"/>
    </source>
</evidence>
<dbReference type="Proteomes" id="UP001567538">
    <property type="component" value="Unassembled WGS sequence"/>
</dbReference>
<dbReference type="PANTHER" id="PTHR33057">
    <property type="entry name" value="TRANSCRIPTION REPRESSOR OFP7-RELATED"/>
    <property type="match status" value="1"/>
</dbReference>
<dbReference type="PROSITE" id="PS51754">
    <property type="entry name" value="OVATE"/>
    <property type="match status" value="1"/>
</dbReference>
<evidence type="ECO:0000256" key="3">
    <source>
        <dbReference type="ARBA" id="ARBA00023015"/>
    </source>
</evidence>
<comment type="function">
    <text evidence="6">Transcriptional repressor that regulates multiple aspects of plant growth and development.</text>
</comment>
<sequence length="178" mass="20186">MPKLLIPKPRQNYLSKITSPIKQSPIKTPSITSGDGENLSDADKILFEDFGSLYREECEEGSSLPQESPRPPDDLRGSGRFSVESPADKSEEQAGGDLAPEDFVMLQIDSPDPYDALRESILEMVELRIDHDRSVDWKFLEELLFCYLDMNDKESHRHILQAFVDVIVFLRQNSASLL</sequence>
<feature type="region of interest" description="Disordered" evidence="7">
    <location>
        <begin position="56"/>
        <end position="99"/>
    </location>
</feature>
<name>A0ABD1I9S5_SALDI</name>
<gene>
    <name evidence="9" type="ORF">AAHA92_07372</name>
</gene>
<feature type="region of interest" description="Disordered" evidence="7">
    <location>
        <begin position="1"/>
        <end position="40"/>
    </location>
</feature>
<protein>
    <recommendedName>
        <fullName evidence="6">Transcription repressor</fullName>
    </recommendedName>
    <alternativeName>
        <fullName evidence="6">Ovate family protein</fullName>
    </alternativeName>
</protein>
<evidence type="ECO:0000259" key="8">
    <source>
        <dbReference type="PROSITE" id="PS51754"/>
    </source>
</evidence>
<reference evidence="9 10" key="1">
    <citation type="submission" date="2024-06" db="EMBL/GenBank/DDBJ databases">
        <title>A chromosome level genome sequence of Diviner's sage (Salvia divinorum).</title>
        <authorList>
            <person name="Ford S.A."/>
            <person name="Ro D.-K."/>
            <person name="Ness R.W."/>
            <person name="Phillips M.A."/>
        </authorList>
    </citation>
    <scope>NUCLEOTIDE SEQUENCE [LARGE SCALE GENOMIC DNA]</scope>
    <source>
        <strain evidence="9">SAF-2024a</strain>
        <tissue evidence="9">Leaf</tissue>
    </source>
</reference>
<dbReference type="AlphaFoldDB" id="A0ABD1I9S5"/>
<evidence type="ECO:0000256" key="6">
    <source>
        <dbReference type="RuleBase" id="RU367028"/>
    </source>
</evidence>
<dbReference type="InterPro" id="IPR038933">
    <property type="entry name" value="Ovate"/>
</dbReference>